<evidence type="ECO:0000259" key="4">
    <source>
        <dbReference type="PROSITE" id="PS51387"/>
    </source>
</evidence>
<dbReference type="InterPro" id="IPR002346">
    <property type="entry name" value="Mopterin_DH_FAD-bd"/>
</dbReference>
<keyword evidence="6" id="KW-1185">Reference proteome</keyword>
<evidence type="ECO:0000256" key="3">
    <source>
        <dbReference type="ARBA" id="ARBA00023002"/>
    </source>
</evidence>
<accession>A0ABV7L4Q4</accession>
<dbReference type="SUPFAM" id="SSF56176">
    <property type="entry name" value="FAD-binding/transporter-associated domain-like"/>
    <property type="match status" value="1"/>
</dbReference>
<dbReference type="SMART" id="SM01092">
    <property type="entry name" value="CO_deh_flav_C"/>
    <property type="match status" value="1"/>
</dbReference>
<dbReference type="InterPro" id="IPR016169">
    <property type="entry name" value="FAD-bd_PCMH_sub2"/>
</dbReference>
<protein>
    <submittedName>
        <fullName evidence="5">FAD binding domain-containing protein</fullName>
    </submittedName>
</protein>
<evidence type="ECO:0000313" key="5">
    <source>
        <dbReference type="EMBL" id="MFC3229232.1"/>
    </source>
</evidence>
<dbReference type="InterPro" id="IPR036318">
    <property type="entry name" value="FAD-bd_PCMH-like_sf"/>
</dbReference>
<gene>
    <name evidence="5" type="ORF">ACFOGJ_18440</name>
</gene>
<comment type="caution">
    <text evidence="5">The sequence shown here is derived from an EMBL/GenBank/DDBJ whole genome shotgun (WGS) entry which is preliminary data.</text>
</comment>
<dbReference type="EMBL" id="JBHRTR010000031">
    <property type="protein sequence ID" value="MFC3229232.1"/>
    <property type="molecule type" value="Genomic_DNA"/>
</dbReference>
<evidence type="ECO:0000256" key="1">
    <source>
        <dbReference type="ARBA" id="ARBA00022630"/>
    </source>
</evidence>
<dbReference type="InterPro" id="IPR005107">
    <property type="entry name" value="CO_DH_flav_C"/>
</dbReference>
<name>A0ABV7L4Q4_9PROT</name>
<evidence type="ECO:0000313" key="6">
    <source>
        <dbReference type="Proteomes" id="UP001595528"/>
    </source>
</evidence>
<keyword evidence="2" id="KW-0274">FAD</keyword>
<dbReference type="SUPFAM" id="SSF55447">
    <property type="entry name" value="CO dehydrogenase flavoprotein C-terminal domain-like"/>
    <property type="match status" value="1"/>
</dbReference>
<dbReference type="InterPro" id="IPR036683">
    <property type="entry name" value="CO_DH_flav_C_dom_sf"/>
</dbReference>
<dbReference type="Proteomes" id="UP001595528">
    <property type="component" value="Unassembled WGS sequence"/>
</dbReference>
<dbReference type="Gene3D" id="3.30.390.50">
    <property type="entry name" value="CO dehydrogenase flavoprotein, C-terminal domain"/>
    <property type="match status" value="1"/>
</dbReference>
<keyword evidence="1" id="KW-0285">Flavoprotein</keyword>
<organism evidence="5 6">
    <name type="scientific">Marinibaculum pumilum</name>
    <dbReference type="NCBI Taxonomy" id="1766165"/>
    <lineage>
        <taxon>Bacteria</taxon>
        <taxon>Pseudomonadati</taxon>
        <taxon>Pseudomonadota</taxon>
        <taxon>Alphaproteobacteria</taxon>
        <taxon>Rhodospirillales</taxon>
        <taxon>Rhodospirillaceae</taxon>
        <taxon>Marinibaculum</taxon>
    </lineage>
</organism>
<dbReference type="Gene3D" id="3.30.465.10">
    <property type="match status" value="1"/>
</dbReference>
<feature type="domain" description="FAD-binding PCMH-type" evidence="4">
    <location>
        <begin position="1"/>
        <end position="170"/>
    </location>
</feature>
<evidence type="ECO:0000256" key="2">
    <source>
        <dbReference type="ARBA" id="ARBA00022827"/>
    </source>
</evidence>
<reference evidence="6" key="1">
    <citation type="journal article" date="2019" name="Int. J. Syst. Evol. Microbiol.">
        <title>The Global Catalogue of Microorganisms (GCM) 10K type strain sequencing project: providing services to taxonomists for standard genome sequencing and annotation.</title>
        <authorList>
            <consortium name="The Broad Institute Genomics Platform"/>
            <consortium name="The Broad Institute Genome Sequencing Center for Infectious Disease"/>
            <person name="Wu L."/>
            <person name="Ma J."/>
        </authorList>
    </citation>
    <scope>NUCLEOTIDE SEQUENCE [LARGE SCALE GENOMIC DNA]</scope>
    <source>
        <strain evidence="6">KCTC 42964</strain>
    </source>
</reference>
<dbReference type="InterPro" id="IPR016167">
    <property type="entry name" value="FAD-bd_PCMH_sub1"/>
</dbReference>
<dbReference type="PROSITE" id="PS51387">
    <property type="entry name" value="FAD_PCMH"/>
    <property type="match status" value="1"/>
</dbReference>
<dbReference type="RefSeq" id="WP_379903240.1">
    <property type="nucleotide sequence ID" value="NZ_JBHRTR010000031.1"/>
</dbReference>
<dbReference type="Gene3D" id="3.30.43.10">
    <property type="entry name" value="Uridine Diphospho-n-acetylenolpyruvylglucosamine Reductase, domain 2"/>
    <property type="match status" value="1"/>
</dbReference>
<sequence>MQGFSYHKPASTADAAGLLAANPEAKLLAGGMSLLPVMKQRLAQPSDLVDLAALADLKVIDTSGGGVTVGAMVTHDRVARSPEVKGAIPALAALAGGIGDPQVRNRGTLGGSIANADPAADYPAALLGLAAQVRTDRRSIAADDFFTGLYETALEPGEIVLAVDFAVPDGAAYMKMPHPASRFAVVGVFVARSGATVRVGVTGAAACAFRASSIEQALGERFEPGALDGIRIPASEMSSDIHADADYRAHLVRVMAQRAVAAILAGAD</sequence>
<dbReference type="PANTHER" id="PTHR42659:SF2">
    <property type="entry name" value="XANTHINE DEHYDROGENASE SUBUNIT C-RELATED"/>
    <property type="match status" value="1"/>
</dbReference>
<dbReference type="InterPro" id="IPR016166">
    <property type="entry name" value="FAD-bd_PCMH"/>
</dbReference>
<dbReference type="InterPro" id="IPR051312">
    <property type="entry name" value="Diverse_Substr_Oxidored"/>
</dbReference>
<proteinExistence type="predicted"/>
<keyword evidence="3" id="KW-0560">Oxidoreductase</keyword>
<dbReference type="PANTHER" id="PTHR42659">
    <property type="entry name" value="XANTHINE DEHYDROGENASE SUBUNIT C-RELATED"/>
    <property type="match status" value="1"/>
</dbReference>
<dbReference type="Pfam" id="PF00941">
    <property type="entry name" value="FAD_binding_5"/>
    <property type="match status" value="1"/>
</dbReference>